<feature type="transmembrane region" description="Helical" evidence="11">
    <location>
        <begin position="36"/>
        <end position="55"/>
    </location>
</feature>
<sequence length="89" mass="9811">MPIPTRPRQALLLASILLGGCSMSPSLVLFGAAFPDWLFCIIGGVVGIALIHALLSRSDRHRRLEPLALSYPLLTTLLAMSLWLVFFHR</sequence>
<keyword evidence="6" id="KW-0732">Signal</keyword>
<dbReference type="EMBL" id="CP136986">
    <property type="protein sequence ID" value="WOS75952.1"/>
    <property type="molecule type" value="Genomic_DNA"/>
</dbReference>
<dbReference type="InterPro" id="IPR031381">
    <property type="entry name" value="YtcA"/>
</dbReference>
<proteinExistence type="inferred from homology"/>
<organism evidence="12">
    <name type="scientific">Pseudomonas aeruginosa</name>
    <dbReference type="NCBI Taxonomy" id="287"/>
    <lineage>
        <taxon>Bacteria</taxon>
        <taxon>Pseudomonadati</taxon>
        <taxon>Pseudomonadota</taxon>
        <taxon>Gammaproteobacteria</taxon>
        <taxon>Pseudomonadales</taxon>
        <taxon>Pseudomonadaceae</taxon>
        <taxon>Pseudomonas</taxon>
    </lineage>
</organism>
<evidence type="ECO:0000313" key="13">
    <source>
        <dbReference type="EMBL" id="WOS75952.1"/>
    </source>
</evidence>
<keyword evidence="8 11" id="KW-0472">Membrane</keyword>
<keyword evidence="9" id="KW-0564">Palmitate</keyword>
<keyword evidence="10 13" id="KW-0449">Lipoprotein</keyword>
<reference evidence="12" key="1">
    <citation type="journal article" date="2006" name="J. Bacteriol.">
        <title>Acquisition and evolution of the exoU locus in Pseudomonas aeruginosa.</title>
        <authorList>
            <person name="Kulasekara B.R."/>
            <person name="Kulasekara H.D."/>
            <person name="Wolfgang M.C."/>
            <person name="Stevens L."/>
            <person name="Frank D.W."/>
            <person name="Lory S."/>
        </authorList>
    </citation>
    <scope>NUCLEOTIDE SEQUENCE</scope>
    <source>
        <strain evidence="12">6077</strain>
    </source>
</reference>
<evidence type="ECO:0000256" key="1">
    <source>
        <dbReference type="ARBA" id="ARBA00004141"/>
    </source>
</evidence>
<feature type="transmembrane region" description="Helical" evidence="11">
    <location>
        <begin position="67"/>
        <end position="86"/>
    </location>
</feature>
<dbReference type="AlphaFoldDB" id="Q1W4Z4"/>
<dbReference type="Proteomes" id="UP001297540">
    <property type="component" value="Chromosome"/>
</dbReference>
<dbReference type="RefSeq" id="WP_023094860.1">
    <property type="nucleotide sequence ID" value="NZ_AP014622.1"/>
</dbReference>
<evidence type="ECO:0000256" key="6">
    <source>
        <dbReference type="ARBA" id="ARBA00022729"/>
    </source>
</evidence>
<dbReference type="PATRIC" id="fig|287.2662.peg.1878"/>
<evidence type="ECO:0000256" key="9">
    <source>
        <dbReference type="ARBA" id="ARBA00023139"/>
    </source>
</evidence>
<keyword evidence="5 11" id="KW-0812">Transmembrane</keyword>
<dbReference type="EMBL" id="DQ437742">
    <property type="protein sequence ID" value="ABD94682.1"/>
    <property type="molecule type" value="Genomic_DNA"/>
</dbReference>
<evidence type="ECO:0000256" key="10">
    <source>
        <dbReference type="ARBA" id="ARBA00023288"/>
    </source>
</evidence>
<name>Q1W4Z4_PSEAI</name>
<evidence type="ECO:0000256" key="2">
    <source>
        <dbReference type="ARBA" id="ARBA00008208"/>
    </source>
</evidence>
<evidence type="ECO:0000313" key="12">
    <source>
        <dbReference type="EMBL" id="ABD94682.1"/>
    </source>
</evidence>
<evidence type="ECO:0000256" key="3">
    <source>
        <dbReference type="ARBA" id="ARBA00021237"/>
    </source>
</evidence>
<dbReference type="Pfam" id="PF17090">
    <property type="entry name" value="Ytca"/>
    <property type="match status" value="1"/>
</dbReference>
<accession>Q1W4Z4</accession>
<evidence type="ECO:0000256" key="7">
    <source>
        <dbReference type="ARBA" id="ARBA00022989"/>
    </source>
</evidence>
<keyword evidence="4" id="KW-1003">Cell membrane</keyword>
<reference evidence="13" key="2">
    <citation type="submission" date="2023-06" db="EMBL/GenBank/DDBJ databases">
        <authorList>
            <consortium name="Clinical and Environmental Microbiology Branch: Whole genome sequencing antimicrobial resistance pathogens in the healthcare setting"/>
        </authorList>
    </citation>
    <scope>NUCLEOTIDE SEQUENCE</scope>
    <source>
        <strain evidence="13">2021CK-01020</strain>
    </source>
</reference>
<reference evidence="13" key="3">
    <citation type="submission" date="2023-10" db="EMBL/GenBank/DDBJ databases">
        <title>Pathogen: clinical or host-associated sample.</title>
        <authorList>
            <person name="Hergert J."/>
            <person name="Casey R."/>
            <person name="Wagner J."/>
            <person name="Young E.L."/>
            <person name="Oakeson K.F."/>
        </authorList>
    </citation>
    <scope>NUCLEOTIDE SEQUENCE</scope>
    <source>
        <strain evidence="13">2021CK-01020</strain>
    </source>
</reference>
<gene>
    <name evidence="12" type="ORF">EXA69</name>
    <name evidence="13" type="ORF">L4V69_26035</name>
</gene>
<dbReference type="PROSITE" id="PS51257">
    <property type="entry name" value="PROKAR_LIPOPROTEIN"/>
    <property type="match status" value="1"/>
</dbReference>
<keyword evidence="7 11" id="KW-1133">Transmembrane helix</keyword>
<evidence type="ECO:0000256" key="5">
    <source>
        <dbReference type="ARBA" id="ARBA00022692"/>
    </source>
</evidence>
<comment type="similarity">
    <text evidence="2">Belongs to the YtcA family.</text>
</comment>
<evidence type="ECO:0000256" key="8">
    <source>
        <dbReference type="ARBA" id="ARBA00023136"/>
    </source>
</evidence>
<comment type="subcellular location">
    <subcellularLocation>
        <location evidence="1">Membrane</location>
        <topology evidence="1">Multi-pass membrane protein</topology>
    </subcellularLocation>
</comment>
<evidence type="ECO:0000256" key="4">
    <source>
        <dbReference type="ARBA" id="ARBA00022475"/>
    </source>
</evidence>
<evidence type="ECO:0000256" key="11">
    <source>
        <dbReference type="SAM" id="Phobius"/>
    </source>
</evidence>
<protein>
    <recommendedName>
        <fullName evidence="3">Uncharacterized protein YtcA</fullName>
    </recommendedName>
</protein>
<dbReference type="GO" id="GO:0016020">
    <property type="term" value="C:membrane"/>
    <property type="evidence" value="ECO:0007669"/>
    <property type="project" value="UniProtKB-SubCell"/>
</dbReference>